<feature type="chain" id="PRO_5035804315" evidence="1">
    <location>
        <begin position="35"/>
        <end position="52"/>
    </location>
</feature>
<proteinExistence type="predicted"/>
<sequence>MCGKSAADMAATRNASLACLIVFLVGLNLVDVYAEDTRGCCFRFHVSYESFN</sequence>
<keyword evidence="1" id="KW-0732">Signal</keyword>
<dbReference type="Proteomes" id="UP000822688">
    <property type="component" value="Chromosome 6"/>
</dbReference>
<accession>A0A8T0HDN4</accession>
<reference evidence="2 3" key="1">
    <citation type="submission" date="2020-06" db="EMBL/GenBank/DDBJ databases">
        <title>WGS assembly of Ceratodon purpureus strain R40.</title>
        <authorList>
            <person name="Carey S.B."/>
            <person name="Jenkins J."/>
            <person name="Shu S."/>
            <person name="Lovell J.T."/>
            <person name="Sreedasyam A."/>
            <person name="Maumus F."/>
            <person name="Tiley G.P."/>
            <person name="Fernandez-Pozo N."/>
            <person name="Barry K."/>
            <person name="Chen C."/>
            <person name="Wang M."/>
            <person name="Lipzen A."/>
            <person name="Daum C."/>
            <person name="Saski C.A."/>
            <person name="Payton A.C."/>
            <person name="Mcbreen J.C."/>
            <person name="Conrad R.E."/>
            <person name="Kollar L.M."/>
            <person name="Olsson S."/>
            <person name="Huttunen S."/>
            <person name="Landis J.B."/>
            <person name="Wickett N.J."/>
            <person name="Johnson M.G."/>
            <person name="Rensing S.A."/>
            <person name="Grimwood J."/>
            <person name="Schmutz J."/>
            <person name="Mcdaniel S.F."/>
        </authorList>
    </citation>
    <scope>NUCLEOTIDE SEQUENCE [LARGE SCALE GENOMIC DNA]</scope>
    <source>
        <strain evidence="2 3">R40</strain>
    </source>
</reference>
<comment type="caution">
    <text evidence="2">The sequence shown here is derived from an EMBL/GenBank/DDBJ whole genome shotgun (WGS) entry which is preliminary data.</text>
</comment>
<name>A0A8T0HDN4_CERPU</name>
<organism evidence="2 3">
    <name type="scientific">Ceratodon purpureus</name>
    <name type="common">Fire moss</name>
    <name type="synonym">Dicranum purpureum</name>
    <dbReference type="NCBI Taxonomy" id="3225"/>
    <lineage>
        <taxon>Eukaryota</taxon>
        <taxon>Viridiplantae</taxon>
        <taxon>Streptophyta</taxon>
        <taxon>Embryophyta</taxon>
        <taxon>Bryophyta</taxon>
        <taxon>Bryophytina</taxon>
        <taxon>Bryopsida</taxon>
        <taxon>Dicranidae</taxon>
        <taxon>Pseudoditrichales</taxon>
        <taxon>Ditrichaceae</taxon>
        <taxon>Ceratodon</taxon>
    </lineage>
</organism>
<feature type="signal peptide" evidence="1">
    <location>
        <begin position="1"/>
        <end position="34"/>
    </location>
</feature>
<protein>
    <submittedName>
        <fullName evidence="2">Uncharacterized protein</fullName>
    </submittedName>
</protein>
<gene>
    <name evidence="2" type="ORF">KC19_6G044900</name>
</gene>
<evidence type="ECO:0000313" key="3">
    <source>
        <dbReference type="Proteomes" id="UP000822688"/>
    </source>
</evidence>
<dbReference type="AlphaFoldDB" id="A0A8T0HDN4"/>
<evidence type="ECO:0000256" key="1">
    <source>
        <dbReference type="SAM" id="SignalP"/>
    </source>
</evidence>
<evidence type="ECO:0000313" key="2">
    <source>
        <dbReference type="EMBL" id="KAG0568777.1"/>
    </source>
</evidence>
<keyword evidence="3" id="KW-1185">Reference proteome</keyword>
<dbReference type="EMBL" id="CM026427">
    <property type="protein sequence ID" value="KAG0568777.1"/>
    <property type="molecule type" value="Genomic_DNA"/>
</dbReference>